<dbReference type="EMBL" id="QXFV01003168">
    <property type="protein sequence ID" value="KAE8979304.1"/>
    <property type="molecule type" value="Genomic_DNA"/>
</dbReference>
<proteinExistence type="predicted"/>
<organism evidence="3 4">
    <name type="scientific">Phytophthora rubi</name>
    <dbReference type="NCBI Taxonomy" id="129364"/>
    <lineage>
        <taxon>Eukaryota</taxon>
        <taxon>Sar</taxon>
        <taxon>Stramenopiles</taxon>
        <taxon>Oomycota</taxon>
        <taxon>Peronosporomycetes</taxon>
        <taxon>Peronosporales</taxon>
        <taxon>Peronosporaceae</taxon>
        <taxon>Phytophthora</taxon>
    </lineage>
</organism>
<protein>
    <recommendedName>
        <fullName evidence="2">Retrotransposon gag domain-containing protein</fullName>
    </recommendedName>
</protein>
<feature type="domain" description="Retrotransposon gag" evidence="2">
    <location>
        <begin position="15"/>
        <end position="92"/>
    </location>
</feature>
<evidence type="ECO:0000313" key="4">
    <source>
        <dbReference type="Proteomes" id="UP000429607"/>
    </source>
</evidence>
<comment type="caution">
    <text evidence="3">The sequence shown here is derived from an EMBL/GenBank/DDBJ whole genome shotgun (WGS) entry which is preliminary data.</text>
</comment>
<reference evidence="3 4" key="1">
    <citation type="submission" date="2018-09" db="EMBL/GenBank/DDBJ databases">
        <title>Genomic investigation of the strawberry pathogen Phytophthora fragariae indicates pathogenicity is determined by transcriptional variation in three key races.</title>
        <authorList>
            <person name="Adams T.M."/>
            <person name="Armitage A.D."/>
            <person name="Sobczyk M.K."/>
            <person name="Bates H.J."/>
            <person name="Dunwell J.M."/>
            <person name="Nellist C.F."/>
            <person name="Harrison R.J."/>
        </authorList>
    </citation>
    <scope>NUCLEOTIDE SEQUENCE [LARGE SCALE GENOMIC DNA]</scope>
    <source>
        <strain evidence="3 4">SCRP249</strain>
    </source>
</reference>
<gene>
    <name evidence="3" type="ORF">PR001_g24592</name>
</gene>
<name>A0A6A3IGP5_9STRA</name>
<feature type="region of interest" description="Disordered" evidence="1">
    <location>
        <begin position="335"/>
        <end position="422"/>
    </location>
</feature>
<evidence type="ECO:0000259" key="2">
    <source>
        <dbReference type="Pfam" id="PF03732"/>
    </source>
</evidence>
<feature type="region of interest" description="Disordered" evidence="1">
    <location>
        <begin position="146"/>
        <end position="185"/>
    </location>
</feature>
<dbReference type="Proteomes" id="UP000429607">
    <property type="component" value="Unassembled WGS sequence"/>
</dbReference>
<dbReference type="AlphaFoldDB" id="A0A6A3IGP5"/>
<dbReference type="Pfam" id="PF03732">
    <property type="entry name" value="Retrotrans_gag"/>
    <property type="match status" value="1"/>
</dbReference>
<sequence>MKGTHKPPNTWCIPFELSLYDGAQHWYRQLPRKTKRTWTLLSQAFIKSYCAEFTRSAKVRYYSAKRYSKEHVCDCLNRLNGYARNAGVQFEDAGRDAKHHVEHFLDTCDDRGLEECLCHVRVSDIYELEGMIDGILRYRGRNSAREPSLRRYRGQDDDRRREGRSTEGPRSGYDRERGFRDIDRRHDRPRITPLVEALTDVLSALSAKSSDGSRRGSLAVRRHGYDTTEGCGNVGHPYECSRYSDEKSDGGYGSDPTHGRIEAATESKHRVATNGTLDVIRRMELMTPARISRGLFDGTARLLNEAMVALSKFQGNSDDEPHEVHEPSVVVQEDALSHDDGEPTSSEDSNAGGPTADTRQSGDGGISPIDGSVKPFKPTQGVKTSGAVEVDRSRDGDDDYVPSEGWNDHGAAPTRSDTSGYYDDEDAQRLLDAGYASAVDAMPPEDPSCNDADTTDTFKHRPNETKPMENLENETKLTGYGDKSAFIPDSYETMLTYSEPIGQSRGMDAIQREILITNVPTPPVCNPR</sequence>
<dbReference type="InterPro" id="IPR005162">
    <property type="entry name" value="Retrotrans_gag_dom"/>
</dbReference>
<accession>A0A6A3IGP5</accession>
<evidence type="ECO:0000256" key="1">
    <source>
        <dbReference type="SAM" id="MobiDB-lite"/>
    </source>
</evidence>
<evidence type="ECO:0000313" key="3">
    <source>
        <dbReference type="EMBL" id="KAE8979304.1"/>
    </source>
</evidence>